<comment type="caution">
    <text evidence="1">The sequence shown here is derived from an EMBL/GenBank/DDBJ whole genome shotgun (WGS) entry which is preliminary data.</text>
</comment>
<dbReference type="AlphaFoldDB" id="T0ZXS3"/>
<name>T0ZXS3_9ZZZZ</name>
<reference evidence="1" key="2">
    <citation type="journal article" date="2014" name="ISME J.">
        <title>Microbial stratification in low pH oxic and suboxic macroscopic growths along an acid mine drainage.</title>
        <authorList>
            <person name="Mendez-Garcia C."/>
            <person name="Mesa V."/>
            <person name="Sprenger R.R."/>
            <person name="Richter M."/>
            <person name="Diez M.S."/>
            <person name="Solano J."/>
            <person name="Bargiela R."/>
            <person name="Golyshina O.V."/>
            <person name="Manteca A."/>
            <person name="Ramos J.L."/>
            <person name="Gallego J.R."/>
            <person name="Llorente I."/>
            <person name="Martins Dos Santos V.A."/>
            <person name="Jensen O.N."/>
            <person name="Pelaez A.I."/>
            <person name="Sanchez J."/>
            <person name="Ferrer M."/>
        </authorList>
    </citation>
    <scope>NUCLEOTIDE SEQUENCE</scope>
</reference>
<feature type="non-terminal residue" evidence="1">
    <location>
        <position position="168"/>
    </location>
</feature>
<sequence length="168" mass="18083">MLRTEHKVDPLRPLLGALAALAEGETACVQVLARPVTGRRLTRLQRSATARRSGRPASRVARVLDLVTPGPATKPTAVDPTRAADVADILDKAAQPCWAIAIRYAVATTATDRQAKARLRGRAHAVATAFALFSGRNRLERHRLRHPARVLAARRLGKGNLVSVAELA</sequence>
<protein>
    <submittedName>
        <fullName evidence="1">Type IV secretory pathway VirD4 protein-like protein</fullName>
    </submittedName>
</protein>
<dbReference type="EMBL" id="AUZY01006845">
    <property type="protein sequence ID" value="EQD53021.1"/>
    <property type="molecule type" value="Genomic_DNA"/>
</dbReference>
<evidence type="ECO:0000313" key="1">
    <source>
        <dbReference type="EMBL" id="EQD53021.1"/>
    </source>
</evidence>
<gene>
    <name evidence="1" type="ORF">B1B_10455</name>
</gene>
<proteinExistence type="predicted"/>
<accession>T0ZXS3</accession>
<organism evidence="1">
    <name type="scientific">mine drainage metagenome</name>
    <dbReference type="NCBI Taxonomy" id="410659"/>
    <lineage>
        <taxon>unclassified sequences</taxon>
        <taxon>metagenomes</taxon>
        <taxon>ecological metagenomes</taxon>
    </lineage>
</organism>
<reference evidence="1" key="1">
    <citation type="submission" date="2013-08" db="EMBL/GenBank/DDBJ databases">
        <authorList>
            <person name="Mendez C."/>
            <person name="Richter M."/>
            <person name="Ferrer M."/>
            <person name="Sanchez J."/>
        </authorList>
    </citation>
    <scope>NUCLEOTIDE SEQUENCE</scope>
</reference>